<keyword evidence="6" id="KW-1185">Reference proteome</keyword>
<sequence>MTKRSIEEMEEHEASLKNNLENIKVELPKDFQDRHVEVFNTACKLILKQDPSLLNIIVANDSPLYLKTNSGERTLQDHFIKLASAVISQQISGSASKSIKKRFIELYDDVFPTYTRLYEDMKNPEKQKAIIGCGVSRRKVSYMESLATYFAENEEKIRELFQREDNDEEVIEDLVSNIKGIGPWTAKMFLITSLRRIDVFAPEDVGIARGCSRYLSDKPDLVKKLMSDRKAIKKSKIKHKKLKWKIYDEDIIELCAEQFTPYRSIFMFILWRLSSTDVNAMIKTEKDFVRG</sequence>
<dbReference type="HOGENOM" id="CLU_000445_72_4_1"/>
<protein>
    <recommendedName>
        <fullName evidence="4">HhH-GPD domain-containing protein</fullName>
    </recommendedName>
</protein>
<evidence type="ECO:0000256" key="1">
    <source>
        <dbReference type="ARBA" id="ARBA00010817"/>
    </source>
</evidence>
<organism evidence="5 6">
    <name type="scientific">Naumovozyma castellii</name>
    <name type="common">Yeast</name>
    <name type="synonym">Saccharomyces castellii</name>
    <dbReference type="NCBI Taxonomy" id="27288"/>
    <lineage>
        <taxon>Eukaryota</taxon>
        <taxon>Fungi</taxon>
        <taxon>Dikarya</taxon>
        <taxon>Ascomycota</taxon>
        <taxon>Saccharomycotina</taxon>
        <taxon>Saccharomycetes</taxon>
        <taxon>Saccharomycetales</taxon>
        <taxon>Saccharomycetaceae</taxon>
        <taxon>Naumovozyma</taxon>
    </lineage>
</organism>
<dbReference type="PROSITE" id="PS00516">
    <property type="entry name" value="ALKYLBASE_DNA_GLYCOS"/>
    <property type="match status" value="1"/>
</dbReference>
<keyword evidence="2" id="KW-0227">DNA damage</keyword>
<dbReference type="GeneID" id="96902208"/>
<proteinExistence type="inferred from homology"/>
<dbReference type="GO" id="GO:0032131">
    <property type="term" value="F:alkylated DNA binding"/>
    <property type="evidence" value="ECO:0007669"/>
    <property type="project" value="TreeGrafter"/>
</dbReference>
<reference key="2">
    <citation type="submission" date="2011-08" db="EMBL/GenBank/DDBJ databases">
        <title>Genome sequence of Naumovozyma castellii.</title>
        <authorList>
            <person name="Gordon J.L."/>
            <person name="Armisen D."/>
            <person name="Proux-Wera E."/>
            <person name="OhEigeartaigh S.S."/>
            <person name="Byrne K.P."/>
            <person name="Wolfe K.H."/>
        </authorList>
    </citation>
    <scope>NUCLEOTIDE SEQUENCE</scope>
    <source>
        <strain>Type strain:CBS 4309</strain>
    </source>
</reference>
<dbReference type="InParanoid" id="G0V9N4"/>
<feature type="domain" description="HhH-GPD" evidence="4">
    <location>
        <begin position="87"/>
        <end position="242"/>
    </location>
</feature>
<dbReference type="GO" id="GO:0043916">
    <property type="term" value="F:DNA-7-methylguanine glycosylase activity"/>
    <property type="evidence" value="ECO:0007669"/>
    <property type="project" value="TreeGrafter"/>
</dbReference>
<dbReference type="Gene3D" id="1.10.340.30">
    <property type="entry name" value="Hypothetical protein, domain 2"/>
    <property type="match status" value="1"/>
</dbReference>
<dbReference type="KEGG" id="ncs:NCAS_0B05670"/>
<comment type="similarity">
    <text evidence="1">Belongs to the alkylbase DNA glycosidase AlkA family.</text>
</comment>
<dbReference type="InterPro" id="IPR051912">
    <property type="entry name" value="Alkylbase_DNA_Glycosylase/TA"/>
</dbReference>
<evidence type="ECO:0000313" key="5">
    <source>
        <dbReference type="EMBL" id="CCC68651.1"/>
    </source>
</evidence>
<dbReference type="CDD" id="cd00056">
    <property type="entry name" value="ENDO3c"/>
    <property type="match status" value="1"/>
</dbReference>
<dbReference type="InterPro" id="IPR000035">
    <property type="entry name" value="Alkylbase_DNA_glycsylse_CS"/>
</dbReference>
<evidence type="ECO:0000256" key="3">
    <source>
        <dbReference type="ARBA" id="ARBA00023204"/>
    </source>
</evidence>
<dbReference type="InterPro" id="IPR011257">
    <property type="entry name" value="DNA_glycosylase"/>
</dbReference>
<dbReference type="Pfam" id="PF00730">
    <property type="entry name" value="HhH-GPD"/>
    <property type="match status" value="1"/>
</dbReference>
<dbReference type="PANTHER" id="PTHR43003:SF5">
    <property type="entry name" value="DNA-3-METHYLADENINE GLYCOSYLASE"/>
    <property type="match status" value="1"/>
</dbReference>
<dbReference type="GO" id="GO:0008725">
    <property type="term" value="F:DNA-3-methyladenine glycosylase activity"/>
    <property type="evidence" value="ECO:0007669"/>
    <property type="project" value="EnsemblFungi"/>
</dbReference>
<dbReference type="Proteomes" id="UP000001640">
    <property type="component" value="Chromosome 2"/>
</dbReference>
<dbReference type="GO" id="GO:0005634">
    <property type="term" value="C:nucleus"/>
    <property type="evidence" value="ECO:0007669"/>
    <property type="project" value="TreeGrafter"/>
</dbReference>
<dbReference type="GO" id="GO:0006285">
    <property type="term" value="P:base-excision repair, AP site formation"/>
    <property type="evidence" value="ECO:0007669"/>
    <property type="project" value="EnsemblFungi"/>
</dbReference>
<keyword evidence="3" id="KW-0234">DNA repair</keyword>
<dbReference type="SMART" id="SM00478">
    <property type="entry name" value="ENDO3c"/>
    <property type="match status" value="1"/>
</dbReference>
<dbReference type="STRING" id="1064592.G0V9N4"/>
<dbReference type="RefSeq" id="XP_003675022.1">
    <property type="nucleotide sequence ID" value="XM_003674974.1"/>
</dbReference>
<dbReference type="AlphaFoldDB" id="G0V9N4"/>
<dbReference type="GO" id="GO:0032993">
    <property type="term" value="C:protein-DNA complex"/>
    <property type="evidence" value="ECO:0007669"/>
    <property type="project" value="TreeGrafter"/>
</dbReference>
<evidence type="ECO:0000313" key="6">
    <source>
        <dbReference type="Proteomes" id="UP000001640"/>
    </source>
</evidence>
<reference evidence="5 6" key="1">
    <citation type="journal article" date="2011" name="Proc. Natl. Acad. Sci. U.S.A.">
        <title>Evolutionary erosion of yeast sex chromosomes by mating-type switching accidents.</title>
        <authorList>
            <person name="Gordon J.L."/>
            <person name="Armisen D."/>
            <person name="Proux-Wera E."/>
            <person name="Oheigeartaigh S.S."/>
            <person name="Byrne K.P."/>
            <person name="Wolfe K.H."/>
        </authorList>
    </citation>
    <scope>NUCLEOTIDE SEQUENCE [LARGE SCALE GENOMIC DNA]</scope>
    <source>
        <strain evidence="6">ATCC 76901 / BCRC 22586 / CBS 4309 / NBRC 1992 / NRRL Y-12630</strain>
    </source>
</reference>
<dbReference type="eggNOG" id="KOG1918">
    <property type="taxonomic scope" value="Eukaryota"/>
</dbReference>
<accession>G0V9N4</accession>
<dbReference type="Gene3D" id="1.10.1670.40">
    <property type="match status" value="1"/>
</dbReference>
<dbReference type="OMA" id="FMFILWR"/>
<dbReference type="InterPro" id="IPR003265">
    <property type="entry name" value="HhH-GPD_domain"/>
</dbReference>
<dbReference type="GO" id="GO:0006307">
    <property type="term" value="P:DNA alkylation repair"/>
    <property type="evidence" value="ECO:0007669"/>
    <property type="project" value="EnsemblFungi"/>
</dbReference>
<evidence type="ECO:0000259" key="4">
    <source>
        <dbReference type="SMART" id="SM00478"/>
    </source>
</evidence>
<dbReference type="SUPFAM" id="SSF48150">
    <property type="entry name" value="DNA-glycosylase"/>
    <property type="match status" value="1"/>
</dbReference>
<dbReference type="FunCoup" id="G0V9N4">
    <property type="interactions" value="91"/>
</dbReference>
<dbReference type="OrthoDB" id="415889at2759"/>
<gene>
    <name evidence="5" type="primary">NCAS0B05670</name>
    <name evidence="5" type="ordered locus">NCAS_0B05670</name>
</gene>
<name>G0V9N4_NAUCA</name>
<dbReference type="PANTHER" id="PTHR43003">
    <property type="entry name" value="DNA-3-METHYLADENINE GLYCOSYLASE"/>
    <property type="match status" value="1"/>
</dbReference>
<dbReference type="EMBL" id="HE576753">
    <property type="protein sequence ID" value="CCC68651.1"/>
    <property type="molecule type" value="Genomic_DNA"/>
</dbReference>
<evidence type="ECO:0000256" key="2">
    <source>
        <dbReference type="ARBA" id="ARBA00022763"/>
    </source>
</evidence>